<dbReference type="PANTHER" id="PTHR37418:SF2">
    <property type="entry name" value="3-KETO-5-AMINOHEXANOATE CLEAVAGE ENZYME"/>
    <property type="match status" value="1"/>
</dbReference>
<dbReference type="InterPro" id="IPR008567">
    <property type="entry name" value="BKACE"/>
</dbReference>
<dbReference type="InterPro" id="IPR013785">
    <property type="entry name" value="Aldolase_TIM"/>
</dbReference>
<keyword evidence="5" id="KW-0012">Acyltransferase</keyword>
<dbReference type="GO" id="GO:0043720">
    <property type="term" value="F:3-keto-5-aminohexanoate cleavage activity"/>
    <property type="evidence" value="ECO:0007669"/>
    <property type="project" value="InterPro"/>
</dbReference>
<dbReference type="Pfam" id="PF05853">
    <property type="entry name" value="BKACE"/>
    <property type="match status" value="1"/>
</dbReference>
<dbReference type="Gene3D" id="3.20.20.70">
    <property type="entry name" value="Aldolase class I"/>
    <property type="match status" value="1"/>
</dbReference>
<evidence type="ECO:0000256" key="3">
    <source>
        <dbReference type="ARBA" id="ARBA00022723"/>
    </source>
</evidence>
<evidence type="ECO:0000313" key="5">
    <source>
        <dbReference type="EMBL" id="CAG2155281.1"/>
    </source>
</evidence>
<organism evidence="5 6">
    <name type="scientific">Cupriavidus yeoncheonensis</name>
    <dbReference type="NCBI Taxonomy" id="1462994"/>
    <lineage>
        <taxon>Bacteria</taxon>
        <taxon>Pseudomonadati</taxon>
        <taxon>Pseudomonadota</taxon>
        <taxon>Betaproteobacteria</taxon>
        <taxon>Burkholderiales</taxon>
        <taxon>Burkholderiaceae</taxon>
        <taxon>Cupriavidus</taxon>
    </lineage>
</organism>
<reference evidence="5" key="1">
    <citation type="submission" date="2021-03" db="EMBL/GenBank/DDBJ databases">
        <authorList>
            <person name="Peeters C."/>
        </authorList>
    </citation>
    <scope>NUCLEOTIDE SEQUENCE</scope>
    <source>
        <strain evidence="5">LMG 31506</strain>
    </source>
</reference>
<proteinExistence type="predicted"/>
<gene>
    <name evidence="5" type="primary">kce_9</name>
    <name evidence="5" type="ORF">LMG31506_05360</name>
</gene>
<keyword evidence="2 5" id="KW-0808">Transferase</keyword>
<dbReference type="Proteomes" id="UP000672934">
    <property type="component" value="Unassembled WGS sequence"/>
</dbReference>
<name>A0A916IZ19_9BURK</name>
<keyword evidence="6" id="KW-1185">Reference proteome</keyword>
<dbReference type="RefSeq" id="WP_211950197.1">
    <property type="nucleotide sequence ID" value="NZ_CAJPUY010000024.1"/>
</dbReference>
<dbReference type="EC" id="2.3.1.247" evidence="5"/>
<evidence type="ECO:0000256" key="2">
    <source>
        <dbReference type="ARBA" id="ARBA00022679"/>
    </source>
</evidence>
<keyword evidence="3" id="KW-0479">Metal-binding</keyword>
<protein>
    <submittedName>
        <fullName evidence="5">3-keto-5-aminohexanoate cleavage enzyme</fullName>
        <ecNumber evidence="5">2.3.1.247</ecNumber>
    </submittedName>
</protein>
<keyword evidence="4" id="KW-0862">Zinc</keyword>
<sequence>MHARKTIITCAVTGNIVTPEQHPGLPVTPEQIAHAALEAAEAGAAAAHIHVRDPGTGRPSMSLDYYADVIDRIRQRNRSLIINLTTGPGGRFVPSEEDPRVAASGTTLLHPLKRVEHISALRPDVCSLDLNTMNSGADVVMNTPANVRKMAAAIRAAGVMPELEIFDSGDLNLALDFIREGVLEGPGLWTFVLGVKYGFAPTPETIFYARNMLPAGAHWSAFGIGRAEFSVVAQAWLAGGHVRVGLEDNIYLEKGVLAPDNAALVAKAADIVRSLGGEIASATEARRTLGLREA</sequence>
<accession>A0A916IZ19</accession>
<dbReference type="GO" id="GO:0046872">
    <property type="term" value="F:metal ion binding"/>
    <property type="evidence" value="ECO:0007669"/>
    <property type="project" value="UniProtKB-KW"/>
</dbReference>
<dbReference type="AlphaFoldDB" id="A0A916IZ19"/>
<comment type="caution">
    <text evidence="5">The sequence shown here is derived from an EMBL/GenBank/DDBJ whole genome shotgun (WGS) entry which is preliminary data.</text>
</comment>
<evidence type="ECO:0000256" key="4">
    <source>
        <dbReference type="ARBA" id="ARBA00022833"/>
    </source>
</evidence>
<evidence type="ECO:0000313" key="6">
    <source>
        <dbReference type="Proteomes" id="UP000672934"/>
    </source>
</evidence>
<dbReference type="EMBL" id="CAJPUY010000024">
    <property type="protein sequence ID" value="CAG2155281.1"/>
    <property type="molecule type" value="Genomic_DNA"/>
</dbReference>
<comment type="cofactor">
    <cofactor evidence="1">
        <name>Zn(2+)</name>
        <dbReference type="ChEBI" id="CHEBI:29105"/>
    </cofactor>
</comment>
<evidence type="ECO:0000256" key="1">
    <source>
        <dbReference type="ARBA" id="ARBA00001947"/>
    </source>
</evidence>
<dbReference type="PANTHER" id="PTHR37418">
    <property type="entry name" value="3-KETO-5-AMINOHEXANOATE CLEAVAGE ENZYME-RELATED"/>
    <property type="match status" value="1"/>
</dbReference>